<dbReference type="eggNOG" id="COG4782">
    <property type="taxonomic scope" value="Bacteria"/>
</dbReference>
<dbReference type="RefSeq" id="WP_014777095.1">
    <property type="nucleotide sequence ID" value="NC_018012.1"/>
</dbReference>
<dbReference type="InterPro" id="IPR010297">
    <property type="entry name" value="DUF900_hydrolase"/>
</dbReference>
<accession>I3Y6H9</accession>
<sequence length="417" mass="46693">MKRLFTIGGLVLAVLLGSGAYVYFLSTSSTLERAESFQFRRMQVARVGEDGVYRFFYVTNRVPNTTDAPLEERWSATRDEQLRFGRFDTAIQPTLGLGMWLDAGMWFLEEEIQIVDTTALEQADFSRQLRRMVADSPQRSLLILVHGFRTDFPHAMRGTAFLSHILDIDTPVMVFDWPADQGSSLGGYRRAQRMATDSAAELAAALKLVVNEIAPERIWLVANSMGAQVVADTFSLLYRDPAWADAAPEIAEVVLTAPDVSRARFTEQFKHELAALANHTTVYVSANDRALLVSRAINRGRRLGESTLSKGNAMSVGATAPALETAPDTLSESTLDADLADVADLLEIIEPGSERVTLVDVTPINRTRNFHNFSFEVPEYFDDIFMRLLNRETPENRLRYELRTPEGKLYSVLTRGR</sequence>
<evidence type="ECO:0000313" key="2">
    <source>
        <dbReference type="Proteomes" id="UP000006062"/>
    </source>
</evidence>
<keyword evidence="2" id="KW-1185">Reference proteome</keyword>
<dbReference type="EMBL" id="CP003154">
    <property type="protein sequence ID" value="AFL72597.1"/>
    <property type="molecule type" value="Genomic_DNA"/>
</dbReference>
<dbReference type="PANTHER" id="PTHR36513">
    <property type="entry name" value="ABC TRANSMEMBRANE TYPE-1 DOMAIN-CONTAINING PROTEIN"/>
    <property type="match status" value="1"/>
</dbReference>
<evidence type="ECO:0000313" key="1">
    <source>
        <dbReference type="EMBL" id="AFL72597.1"/>
    </source>
</evidence>
<proteinExistence type="predicted"/>
<name>I3Y6H9_THIV6</name>
<dbReference type="Pfam" id="PF05990">
    <property type="entry name" value="DUF900"/>
    <property type="match status" value="1"/>
</dbReference>
<dbReference type="HOGENOM" id="CLU_658782_0_0_6"/>
<dbReference type="PANTHER" id="PTHR36513:SF1">
    <property type="entry name" value="TRANSMEMBRANE PROTEIN"/>
    <property type="match status" value="1"/>
</dbReference>
<dbReference type="STRING" id="765911.Thivi_0537"/>
<organism evidence="1 2">
    <name type="scientific">Thiocystis violascens (strain ATCC 17096 / DSM 198 / 6111)</name>
    <name type="common">Chromatium violascens</name>
    <dbReference type="NCBI Taxonomy" id="765911"/>
    <lineage>
        <taxon>Bacteria</taxon>
        <taxon>Pseudomonadati</taxon>
        <taxon>Pseudomonadota</taxon>
        <taxon>Gammaproteobacteria</taxon>
        <taxon>Chromatiales</taxon>
        <taxon>Chromatiaceae</taxon>
        <taxon>Thiocystis</taxon>
    </lineage>
</organism>
<gene>
    <name evidence="1" type="ordered locus">Thivi_0537</name>
</gene>
<dbReference type="AlphaFoldDB" id="I3Y6H9"/>
<dbReference type="SUPFAM" id="SSF53474">
    <property type="entry name" value="alpha/beta-Hydrolases"/>
    <property type="match status" value="1"/>
</dbReference>
<dbReference type="OrthoDB" id="334507at2"/>
<dbReference type="KEGG" id="tvi:Thivi_0537"/>
<protein>
    <submittedName>
        <fullName evidence="1">Uncharacterized protein</fullName>
    </submittedName>
</protein>
<dbReference type="Proteomes" id="UP000006062">
    <property type="component" value="Chromosome"/>
</dbReference>
<dbReference type="InterPro" id="IPR029058">
    <property type="entry name" value="AB_hydrolase_fold"/>
</dbReference>
<dbReference type="Gene3D" id="3.40.50.1820">
    <property type="entry name" value="alpha/beta hydrolase"/>
    <property type="match status" value="1"/>
</dbReference>
<reference evidence="1 2" key="1">
    <citation type="submission" date="2012-06" db="EMBL/GenBank/DDBJ databases">
        <title>Complete sequence of Thiocystis violascens DSM 198.</title>
        <authorList>
            <consortium name="US DOE Joint Genome Institute"/>
            <person name="Lucas S."/>
            <person name="Han J."/>
            <person name="Lapidus A."/>
            <person name="Cheng J.-F."/>
            <person name="Goodwin L."/>
            <person name="Pitluck S."/>
            <person name="Peters L."/>
            <person name="Ovchinnikova G."/>
            <person name="Teshima H."/>
            <person name="Detter J.C."/>
            <person name="Han C."/>
            <person name="Tapia R."/>
            <person name="Land M."/>
            <person name="Hauser L."/>
            <person name="Kyrpides N."/>
            <person name="Ivanova N."/>
            <person name="Pagani I."/>
            <person name="Vogl K."/>
            <person name="Liu Z."/>
            <person name="Frigaard N.-U."/>
            <person name="Bryant D."/>
            <person name="Woyke T."/>
        </authorList>
    </citation>
    <scope>NUCLEOTIDE SEQUENCE [LARGE SCALE GENOMIC DNA]</scope>
    <source>
        <strain evidence="2">ATCC 17096 / DSM 198 / 6111</strain>
    </source>
</reference>